<organism evidence="2 3">
    <name type="scientific">Nonomuraea angiospora</name>
    <dbReference type="NCBI Taxonomy" id="46172"/>
    <lineage>
        <taxon>Bacteria</taxon>
        <taxon>Bacillati</taxon>
        <taxon>Actinomycetota</taxon>
        <taxon>Actinomycetes</taxon>
        <taxon>Streptosporangiales</taxon>
        <taxon>Streptosporangiaceae</taxon>
        <taxon>Nonomuraea</taxon>
    </lineage>
</organism>
<dbReference type="InterPro" id="IPR009003">
    <property type="entry name" value="Peptidase_S1_PA"/>
</dbReference>
<dbReference type="Gene3D" id="2.40.10.10">
    <property type="entry name" value="Trypsin-like serine proteases"/>
    <property type="match status" value="2"/>
</dbReference>
<feature type="signal peptide" evidence="1">
    <location>
        <begin position="1"/>
        <end position="27"/>
    </location>
</feature>
<evidence type="ECO:0000313" key="3">
    <source>
        <dbReference type="Proteomes" id="UP000633509"/>
    </source>
</evidence>
<protein>
    <submittedName>
        <fullName evidence="2">Uncharacterized protein</fullName>
    </submittedName>
</protein>
<keyword evidence="1" id="KW-0732">Signal</keyword>
<dbReference type="RefSeq" id="WP_192788123.1">
    <property type="nucleotide sequence ID" value="NZ_JADBEK010000001.1"/>
</dbReference>
<keyword evidence="3" id="KW-1185">Reference proteome</keyword>
<evidence type="ECO:0000256" key="1">
    <source>
        <dbReference type="SAM" id="SignalP"/>
    </source>
</evidence>
<accession>A0ABR9M4E6</accession>
<dbReference type="InterPro" id="IPR043504">
    <property type="entry name" value="Peptidase_S1_PA_chymotrypsin"/>
</dbReference>
<proteinExistence type="predicted"/>
<evidence type="ECO:0000313" key="2">
    <source>
        <dbReference type="EMBL" id="MBE1587796.1"/>
    </source>
</evidence>
<comment type="caution">
    <text evidence="2">The sequence shown here is derived from an EMBL/GenBank/DDBJ whole genome shotgun (WGS) entry which is preliminary data.</text>
</comment>
<dbReference type="SUPFAM" id="SSF50494">
    <property type="entry name" value="Trypsin-like serine proteases"/>
    <property type="match status" value="1"/>
</dbReference>
<name>A0ABR9M4E6_9ACTN</name>
<reference evidence="2 3" key="1">
    <citation type="submission" date="2020-10" db="EMBL/GenBank/DDBJ databases">
        <title>Sequencing the genomes of 1000 actinobacteria strains.</title>
        <authorList>
            <person name="Klenk H.-P."/>
        </authorList>
    </citation>
    <scope>NUCLEOTIDE SEQUENCE [LARGE SCALE GENOMIC DNA]</scope>
    <source>
        <strain evidence="2 3">DSM 43173</strain>
    </source>
</reference>
<dbReference type="Proteomes" id="UP000633509">
    <property type="component" value="Unassembled WGS sequence"/>
</dbReference>
<dbReference type="CDD" id="cd21112">
    <property type="entry name" value="alphaLP-like"/>
    <property type="match status" value="1"/>
</dbReference>
<dbReference type="EMBL" id="JADBEK010000001">
    <property type="protein sequence ID" value="MBE1587796.1"/>
    <property type="molecule type" value="Genomic_DNA"/>
</dbReference>
<feature type="chain" id="PRO_5047288700" evidence="1">
    <location>
        <begin position="28"/>
        <end position="452"/>
    </location>
</feature>
<sequence length="452" mass="47815">MPSLSHARHIGAGAVLALALIGLPAGAASAEPGATSVTLTAQEQPKPARPTLEAIKQRAAQDGIPLEQAVKDYVSATAAKQTFSAAAQPDGPVDTPDVMVDDLHAGEIEDLTRIAAAEGIGLAAAIDAISWQPQFEKVAAELETGFPAEFAGAVKDDDSAWFGFKGDVPAKAVELARTLPVRVDLVGGRGFSEQELSAAATATHAAVLADPAVKDAATSYDVRTGTVIVEAQSSAPLAAQDLLPPQARAAGIQAQFVLVDKVSQPEDRYMRGGGSLGNCTSGFNLKYIHSNTKRHGTAGHCAQDYATRTYSNHSTHGGSTTVKRVWWHIGSWGDLSYYTVGSKTPGRTFYHDWNKTRYADDRSAMPSIGTRICHFGITSGGSCAKVARRDVSAGDMRHMVVMDKNISEPGDSGGPWYYAGTAYGIHFGLIGGKSAFTPAYLFQNRGYDVWHR</sequence>
<gene>
    <name evidence="2" type="ORF">H4W80_006054</name>
</gene>